<organism evidence="1 2">
    <name type="scientific">Fictibacillus norfolkensis</name>
    <dbReference type="NCBI Taxonomy" id="2762233"/>
    <lineage>
        <taxon>Bacteria</taxon>
        <taxon>Bacillati</taxon>
        <taxon>Bacillota</taxon>
        <taxon>Bacilli</taxon>
        <taxon>Bacillales</taxon>
        <taxon>Fictibacillaceae</taxon>
        <taxon>Fictibacillus</taxon>
    </lineage>
</organism>
<gene>
    <name evidence="1" type="ORF">H9648_20270</name>
</gene>
<dbReference type="EMBL" id="JACSQM010000018">
    <property type="protein sequence ID" value="MBD7966387.1"/>
    <property type="molecule type" value="Genomic_DNA"/>
</dbReference>
<reference evidence="1 2" key="1">
    <citation type="submission" date="2020-08" db="EMBL/GenBank/DDBJ databases">
        <title>A Genomic Blueprint of the Chicken Gut Microbiome.</title>
        <authorList>
            <person name="Gilroy R."/>
            <person name="Ravi A."/>
            <person name="Getino M."/>
            <person name="Pursley I."/>
            <person name="Horton D.L."/>
            <person name="Alikhan N.-F."/>
            <person name="Baker D."/>
            <person name="Gharbi K."/>
            <person name="Hall N."/>
            <person name="Watson M."/>
            <person name="Adriaenssens E.M."/>
            <person name="Foster-Nyarko E."/>
            <person name="Jarju S."/>
            <person name="Secka A."/>
            <person name="Antonio M."/>
            <person name="Oren A."/>
            <person name="Chaudhuri R."/>
            <person name="La Ragione R.M."/>
            <person name="Hildebrand F."/>
            <person name="Pallen M.J."/>
        </authorList>
    </citation>
    <scope>NUCLEOTIDE SEQUENCE [LARGE SCALE GENOMIC DNA]</scope>
    <source>
        <strain evidence="1 2">Sa2CUA10</strain>
    </source>
</reference>
<keyword evidence="2" id="KW-1185">Reference proteome</keyword>
<evidence type="ECO:0000313" key="1">
    <source>
        <dbReference type="EMBL" id="MBD7966387.1"/>
    </source>
</evidence>
<accession>A0ABR8SSG2</accession>
<sequence length="60" mass="6732">MNPYSGVRIGVVGRKGDDLNMLSEADKTFFFPKEKGNYVLEIDFDSDLGDTEFVALIKVE</sequence>
<proteinExistence type="predicted"/>
<dbReference type="RefSeq" id="WP_191755517.1">
    <property type="nucleotide sequence ID" value="NZ_JACSQM010000018.1"/>
</dbReference>
<dbReference type="Proteomes" id="UP000603641">
    <property type="component" value="Unassembled WGS sequence"/>
</dbReference>
<protein>
    <submittedName>
        <fullName evidence="1">Uncharacterized protein</fullName>
    </submittedName>
</protein>
<name>A0ABR8SSG2_9BACL</name>
<comment type="caution">
    <text evidence="1">The sequence shown here is derived from an EMBL/GenBank/DDBJ whole genome shotgun (WGS) entry which is preliminary data.</text>
</comment>
<evidence type="ECO:0000313" key="2">
    <source>
        <dbReference type="Proteomes" id="UP000603641"/>
    </source>
</evidence>